<dbReference type="Gene3D" id="3.40.50.720">
    <property type="entry name" value="NAD(P)-binding Rossmann-like Domain"/>
    <property type="match status" value="1"/>
</dbReference>
<dbReference type="GO" id="GO:0051287">
    <property type="term" value="F:NAD binding"/>
    <property type="evidence" value="ECO:0007669"/>
    <property type="project" value="InterPro"/>
</dbReference>
<dbReference type="InterPro" id="IPR036291">
    <property type="entry name" value="NAD(P)-bd_dom_sf"/>
</dbReference>
<dbReference type="SUPFAM" id="SSF51735">
    <property type="entry name" value="NAD(P)-binding Rossmann-fold domains"/>
    <property type="match status" value="1"/>
</dbReference>
<dbReference type="InterPro" id="IPR006140">
    <property type="entry name" value="D-isomer_DH_NAD-bd"/>
</dbReference>
<evidence type="ECO:0000259" key="2">
    <source>
        <dbReference type="Pfam" id="PF16924"/>
    </source>
</evidence>
<accession>A0A644YGL8</accession>
<name>A0A644YGL8_9ZZZZ</name>
<dbReference type="Pfam" id="PF16924">
    <property type="entry name" value="DpaA_N"/>
    <property type="match status" value="1"/>
</dbReference>
<keyword evidence="3" id="KW-0560">Oxidoreductase</keyword>
<dbReference type="InterPro" id="IPR031629">
    <property type="entry name" value="DpaA_N"/>
</dbReference>
<dbReference type="EC" id="1.3.1.-" evidence="3"/>
<organism evidence="3">
    <name type="scientific">bioreactor metagenome</name>
    <dbReference type="NCBI Taxonomy" id="1076179"/>
    <lineage>
        <taxon>unclassified sequences</taxon>
        <taxon>metagenomes</taxon>
        <taxon>ecological metagenomes</taxon>
    </lineage>
</organism>
<feature type="domain" description="D-isomer specific 2-hydroxyacid dehydrogenase NAD-binding" evidence="1">
    <location>
        <begin position="147"/>
        <end position="241"/>
    </location>
</feature>
<dbReference type="NCBIfam" id="NF006162">
    <property type="entry name" value="PRK08306.1"/>
    <property type="match status" value="1"/>
</dbReference>
<sequence length="291" mass="31396">MRQEMNFWVIGGDMRQQKLAELLRADCHTVHTFALELGQDPGDVPGEESLGGVELAHCVVLPLPMAADDEYLLNTPLCASPLPLSRVLDALRPGQVICAGRVTNRAAALAAERDLTLYDYFAREELAVANSIPTVEGAIQIAMEELPITLHSARVLVIGWGRLGKLLACRISALGARVSVSARKYADLAWAKAYGYGTEHTEHLEGWLCNYDLVINTVPSKILNARLLSDLSPGCLVIDLASRPGGVDLEAAKSMGTRVIWALSLPGKVAPVSAGKYIKDTIYNILEEAGL</sequence>
<evidence type="ECO:0000259" key="1">
    <source>
        <dbReference type="Pfam" id="PF02826"/>
    </source>
</evidence>
<protein>
    <submittedName>
        <fullName evidence="3">Dipicolinate synthase subunit A</fullName>
        <ecNumber evidence="3">1.3.1.-</ecNumber>
    </submittedName>
</protein>
<dbReference type="GO" id="GO:0016491">
    <property type="term" value="F:oxidoreductase activity"/>
    <property type="evidence" value="ECO:0007669"/>
    <property type="project" value="UniProtKB-KW"/>
</dbReference>
<feature type="domain" description="Dipicolinate synthase subunit A N-terminal" evidence="2">
    <location>
        <begin position="7"/>
        <end position="121"/>
    </location>
</feature>
<dbReference type="Pfam" id="PF02826">
    <property type="entry name" value="2-Hacid_dh_C"/>
    <property type="match status" value="1"/>
</dbReference>
<evidence type="ECO:0000313" key="3">
    <source>
        <dbReference type="EMBL" id="MPM27600.1"/>
    </source>
</evidence>
<proteinExistence type="predicted"/>
<reference evidence="3" key="1">
    <citation type="submission" date="2019-08" db="EMBL/GenBank/DDBJ databases">
        <authorList>
            <person name="Kucharzyk K."/>
            <person name="Murdoch R.W."/>
            <person name="Higgins S."/>
            <person name="Loffler F."/>
        </authorList>
    </citation>
    <scope>NUCLEOTIDE SEQUENCE</scope>
</reference>
<dbReference type="EMBL" id="VSSQ01005036">
    <property type="protein sequence ID" value="MPM27600.1"/>
    <property type="molecule type" value="Genomic_DNA"/>
</dbReference>
<comment type="caution">
    <text evidence="3">The sequence shown here is derived from an EMBL/GenBank/DDBJ whole genome shotgun (WGS) entry which is preliminary data.</text>
</comment>
<gene>
    <name evidence="3" type="primary">dpaA_2</name>
    <name evidence="3" type="ORF">SDC9_74113</name>
</gene>
<dbReference type="AlphaFoldDB" id="A0A644YGL8"/>